<feature type="transmembrane region" description="Helical" evidence="1">
    <location>
        <begin position="12"/>
        <end position="30"/>
    </location>
</feature>
<evidence type="ECO:0000256" key="1">
    <source>
        <dbReference type="SAM" id="Phobius"/>
    </source>
</evidence>
<keyword evidence="1" id="KW-0812">Transmembrane</keyword>
<proteinExistence type="predicted"/>
<name>A0AA39YC07_9PEZI</name>
<sequence length="289" mass="32846">MEFIPHTIEFFQGLLLIIVGFCTLVALHWWAIEAFFNSSARYMYPIIQSLIIALLTTVVALFVSVLKSVALFPVIYAYMVAAELIFALMVQDVPDIFYMAPHIYCHSLVQRLLSPNFSLFGVPLDLAHLDTLLLGRLTPRMTNLSETMLLGDILILHLSVLVFVYLLSRAAFTAGELVIKVHGGELSLLNWRRFSEVIFDPRGRSGSVWALYYRLFLPPIVRGLFLHHLNKLAVDLLENHMAAITNLGLLWPCLGRAYTWLVVMYLWRSNSFGWLLVFAVILAFDDLIA</sequence>
<organism evidence="2 3">
    <name type="scientific">Cercophora newfieldiana</name>
    <dbReference type="NCBI Taxonomy" id="92897"/>
    <lineage>
        <taxon>Eukaryota</taxon>
        <taxon>Fungi</taxon>
        <taxon>Dikarya</taxon>
        <taxon>Ascomycota</taxon>
        <taxon>Pezizomycotina</taxon>
        <taxon>Sordariomycetes</taxon>
        <taxon>Sordariomycetidae</taxon>
        <taxon>Sordariales</taxon>
        <taxon>Lasiosphaeriaceae</taxon>
        <taxon>Cercophora</taxon>
    </lineage>
</organism>
<keyword evidence="3" id="KW-1185">Reference proteome</keyword>
<gene>
    <name evidence="2" type="ORF">B0T16DRAFT_457233</name>
</gene>
<protein>
    <submittedName>
        <fullName evidence="2">Uncharacterized protein</fullName>
    </submittedName>
</protein>
<keyword evidence="1" id="KW-1133">Transmembrane helix</keyword>
<evidence type="ECO:0000313" key="3">
    <source>
        <dbReference type="Proteomes" id="UP001174936"/>
    </source>
</evidence>
<comment type="caution">
    <text evidence="2">The sequence shown here is derived from an EMBL/GenBank/DDBJ whole genome shotgun (WGS) entry which is preliminary data.</text>
</comment>
<dbReference type="AlphaFoldDB" id="A0AA39YC07"/>
<feature type="transmembrane region" description="Helical" evidence="1">
    <location>
        <begin position="149"/>
        <end position="168"/>
    </location>
</feature>
<evidence type="ECO:0000313" key="2">
    <source>
        <dbReference type="EMBL" id="KAK0649862.1"/>
    </source>
</evidence>
<keyword evidence="1" id="KW-0472">Membrane</keyword>
<dbReference type="EMBL" id="JAULSV010000003">
    <property type="protein sequence ID" value="KAK0649862.1"/>
    <property type="molecule type" value="Genomic_DNA"/>
</dbReference>
<dbReference type="Proteomes" id="UP001174936">
    <property type="component" value="Unassembled WGS sequence"/>
</dbReference>
<feature type="transmembrane region" description="Helical" evidence="1">
    <location>
        <begin position="272"/>
        <end position="288"/>
    </location>
</feature>
<feature type="transmembrane region" description="Helical" evidence="1">
    <location>
        <begin position="42"/>
        <end position="63"/>
    </location>
</feature>
<accession>A0AA39YC07</accession>
<reference evidence="2" key="1">
    <citation type="submission" date="2023-06" db="EMBL/GenBank/DDBJ databases">
        <title>Genome-scale phylogeny and comparative genomics of the fungal order Sordariales.</title>
        <authorList>
            <consortium name="Lawrence Berkeley National Laboratory"/>
            <person name="Hensen N."/>
            <person name="Bonometti L."/>
            <person name="Westerberg I."/>
            <person name="Brannstrom I.O."/>
            <person name="Guillou S."/>
            <person name="Cros-Aarteil S."/>
            <person name="Calhoun S."/>
            <person name="Haridas S."/>
            <person name="Kuo A."/>
            <person name="Mondo S."/>
            <person name="Pangilinan J."/>
            <person name="Riley R."/>
            <person name="Labutti K."/>
            <person name="Andreopoulos B."/>
            <person name="Lipzen A."/>
            <person name="Chen C."/>
            <person name="Yanf M."/>
            <person name="Daum C."/>
            <person name="Ng V."/>
            <person name="Clum A."/>
            <person name="Steindorff A."/>
            <person name="Ohm R."/>
            <person name="Martin F."/>
            <person name="Silar P."/>
            <person name="Natvig D."/>
            <person name="Lalanne C."/>
            <person name="Gautier V."/>
            <person name="Ament-Velasquez S.L."/>
            <person name="Kruys A."/>
            <person name="Hutchinson M.I."/>
            <person name="Powell A.J."/>
            <person name="Barry K."/>
            <person name="Miller A.N."/>
            <person name="Grigoriev I.V."/>
            <person name="Debuchy R."/>
            <person name="Gladieux P."/>
            <person name="Thoren M.H."/>
            <person name="Johannesson H."/>
        </authorList>
    </citation>
    <scope>NUCLEOTIDE SEQUENCE</scope>
    <source>
        <strain evidence="2">SMH2532-1</strain>
    </source>
</reference>
<feature type="transmembrane region" description="Helical" evidence="1">
    <location>
        <begin position="70"/>
        <end position="90"/>
    </location>
</feature>